<dbReference type="PANTHER" id="PTHR43223:SF1">
    <property type="entry name" value="ALKYL_ARYL-SULFATASE BDS1"/>
    <property type="match status" value="1"/>
</dbReference>
<comment type="caution">
    <text evidence="7">The sequence shown here is derived from an EMBL/GenBank/DDBJ whole genome shotgun (WGS) entry which is preliminary data.</text>
</comment>
<keyword evidence="2" id="KW-0378">Hydrolase</keyword>
<keyword evidence="1" id="KW-0479">Metal-binding</keyword>
<dbReference type="Gene3D" id="3.30.1050.10">
    <property type="entry name" value="SCP2 sterol-binding domain"/>
    <property type="match status" value="1"/>
</dbReference>
<dbReference type="SMART" id="SM00849">
    <property type="entry name" value="Lactamase_B"/>
    <property type="match status" value="1"/>
</dbReference>
<dbReference type="InterPro" id="IPR036866">
    <property type="entry name" value="RibonucZ/Hydroxyglut_hydro"/>
</dbReference>
<evidence type="ECO:0000256" key="3">
    <source>
        <dbReference type="ARBA" id="ARBA00022833"/>
    </source>
</evidence>
<dbReference type="Gene3D" id="3.60.15.30">
    <property type="entry name" value="Metallo-beta-lactamase domain"/>
    <property type="match status" value="1"/>
</dbReference>
<keyword evidence="5" id="KW-0732">Signal</keyword>
<keyword evidence="8" id="KW-1185">Reference proteome</keyword>
<name>A0ABW5UQW3_9BURK</name>
<dbReference type="InterPro" id="IPR044097">
    <property type="entry name" value="Bds1/SdsA1_MBL-fold"/>
</dbReference>
<proteinExistence type="inferred from homology"/>
<gene>
    <name evidence="7" type="ORF">ACFSW6_18235</name>
</gene>
<organism evidence="7 8">
    <name type="scientific">Comamonas terrae</name>
    <dbReference type="NCBI Taxonomy" id="673548"/>
    <lineage>
        <taxon>Bacteria</taxon>
        <taxon>Pseudomonadati</taxon>
        <taxon>Pseudomonadota</taxon>
        <taxon>Betaproteobacteria</taxon>
        <taxon>Burkholderiales</taxon>
        <taxon>Comamonadaceae</taxon>
        <taxon>Comamonas</taxon>
    </lineage>
</organism>
<dbReference type="InterPro" id="IPR001279">
    <property type="entry name" value="Metallo-B-lactamas"/>
</dbReference>
<dbReference type="SUPFAM" id="SSF55718">
    <property type="entry name" value="SCP-like"/>
    <property type="match status" value="1"/>
</dbReference>
<feature type="signal peptide" evidence="5">
    <location>
        <begin position="1"/>
        <end position="32"/>
    </location>
</feature>
<dbReference type="PANTHER" id="PTHR43223">
    <property type="entry name" value="ALKYL/ARYL-SULFATASE"/>
    <property type="match status" value="1"/>
</dbReference>
<dbReference type="EMBL" id="JBHUMV010000009">
    <property type="protein sequence ID" value="MFD2756012.1"/>
    <property type="molecule type" value="Genomic_DNA"/>
</dbReference>
<dbReference type="InterPro" id="IPR029229">
    <property type="entry name" value="Alkyl_sulf_C"/>
</dbReference>
<reference evidence="8" key="1">
    <citation type="journal article" date="2019" name="Int. J. Syst. Evol. Microbiol.">
        <title>The Global Catalogue of Microorganisms (GCM) 10K type strain sequencing project: providing services to taxonomists for standard genome sequencing and annotation.</title>
        <authorList>
            <consortium name="The Broad Institute Genomics Platform"/>
            <consortium name="The Broad Institute Genome Sequencing Center for Infectious Disease"/>
            <person name="Wu L."/>
            <person name="Ma J."/>
        </authorList>
    </citation>
    <scope>NUCLEOTIDE SEQUENCE [LARGE SCALE GENOMIC DNA]</scope>
    <source>
        <strain evidence="8">TISTR 1906</strain>
    </source>
</reference>
<keyword evidence="3" id="KW-0862">Zinc</keyword>
<dbReference type="Pfam" id="PF14863">
    <property type="entry name" value="Alkyl_sulf_dimr"/>
    <property type="match status" value="1"/>
</dbReference>
<evidence type="ECO:0000259" key="6">
    <source>
        <dbReference type="SMART" id="SM00849"/>
    </source>
</evidence>
<sequence>MPPLFRTGDRTVVPGKALWLALAASGLLSACAGLQAESGSGVLQAGVASARTQAAQQAAREALPADEAQDRQDAERGLIARPTGRVVAADGRVLKDFDAYGFVQGAAPDTVNPSLWRHAQLNTQAGLFKVVDGIYQLRGFDMANITLIEGRTGWIVVDALTNREIAAYAMQFARRHLGDKPVTALIFTHSHADHFGGALGVISREEVARRKVPVVAPAGFMDEATSENLLVGGAMSRRAIYQFGTRLPLSPTGNVDTGLGKDLVSGHVGILPPNVTIDQPQQELVLDGVRFVFYNVPGAEAPSELTFTLPERKAYGGAENLAQTMHNLLPIRGAKVRDALRWADYLQQALEQSRGSEVYFGQHNWPVWGQQRIAGFISRHRDIYKYTHDQTVRLINKGLVPSEIADRLRLPASLADFWGGRGYYGDLRHNVKAVYQLYLGAYDGNPVNLDPLPPVQRAQRYVQALGGADKALDQARQAAAGGDYRWAAELLQHVVFAVPEGTDAGKEARELMARCYEQLGFAAESATWRNSYLTAAQELRQGTRQLSQDRAAMVEMMAQVPTERFLEVLATRLDGSKSEGRRFAMNLDLSDVGEQYRLWLENSVLHFRRGEPDPSALVSLRLTRPAFLGLLAGAKPGQAKEPAVQVQGDKAALAGFLQLFDKSEPGFPIVTR</sequence>
<protein>
    <submittedName>
        <fullName evidence="7">Alkyl/aryl-sulfatase</fullName>
    </submittedName>
</protein>
<evidence type="ECO:0000313" key="8">
    <source>
        <dbReference type="Proteomes" id="UP001597463"/>
    </source>
</evidence>
<feature type="chain" id="PRO_5046519722" evidence="5">
    <location>
        <begin position="33"/>
        <end position="672"/>
    </location>
</feature>
<evidence type="ECO:0000256" key="5">
    <source>
        <dbReference type="SAM" id="SignalP"/>
    </source>
</evidence>
<evidence type="ECO:0000313" key="7">
    <source>
        <dbReference type="EMBL" id="MFD2756012.1"/>
    </source>
</evidence>
<dbReference type="InterPro" id="IPR038536">
    <property type="entry name" value="Alkyl/aryl-sulf_dimr_sf"/>
</dbReference>
<dbReference type="Pfam" id="PF00753">
    <property type="entry name" value="Lactamase_B"/>
    <property type="match status" value="1"/>
</dbReference>
<evidence type="ECO:0000256" key="1">
    <source>
        <dbReference type="ARBA" id="ARBA00022723"/>
    </source>
</evidence>
<dbReference type="Gene3D" id="1.25.40.880">
    <property type="entry name" value="Alkyl sulfatase, dimerisation domain"/>
    <property type="match status" value="1"/>
</dbReference>
<dbReference type="InterPro" id="IPR036527">
    <property type="entry name" value="SCP2_sterol-bd_dom_sf"/>
</dbReference>
<evidence type="ECO:0000256" key="4">
    <source>
        <dbReference type="ARBA" id="ARBA00033751"/>
    </source>
</evidence>
<dbReference type="Proteomes" id="UP001597463">
    <property type="component" value="Unassembled WGS sequence"/>
</dbReference>
<dbReference type="RefSeq" id="WP_066479215.1">
    <property type="nucleotide sequence ID" value="NZ_BCNT01000009.1"/>
</dbReference>
<dbReference type="CDD" id="cd07710">
    <property type="entry name" value="arylsulfatase_Sdsa1-like_MBL-fold"/>
    <property type="match status" value="1"/>
</dbReference>
<dbReference type="PROSITE" id="PS51257">
    <property type="entry name" value="PROKAR_LIPOPROTEIN"/>
    <property type="match status" value="1"/>
</dbReference>
<dbReference type="InterPro" id="IPR029228">
    <property type="entry name" value="Alkyl_sulf_dimr"/>
</dbReference>
<feature type="domain" description="Metallo-beta-lactamase" evidence="6">
    <location>
        <begin position="142"/>
        <end position="363"/>
    </location>
</feature>
<accession>A0ABW5UQW3</accession>
<evidence type="ECO:0000256" key="2">
    <source>
        <dbReference type="ARBA" id="ARBA00022801"/>
    </source>
</evidence>
<comment type="similarity">
    <text evidence="4">Belongs to the metallo-beta-lactamase superfamily. Type III sulfatase family.</text>
</comment>
<dbReference type="Pfam" id="PF14864">
    <property type="entry name" value="Alkyl_sulf_C"/>
    <property type="match status" value="1"/>
</dbReference>
<dbReference type="SUPFAM" id="SSF56281">
    <property type="entry name" value="Metallo-hydrolase/oxidoreductase"/>
    <property type="match status" value="1"/>
</dbReference>
<dbReference type="InterPro" id="IPR052195">
    <property type="entry name" value="Bact_Alkyl/Aryl-Sulfatase"/>
</dbReference>